<dbReference type="InterPro" id="IPR004381">
    <property type="entry name" value="Glycerate_kinase"/>
</dbReference>
<dbReference type="PANTHER" id="PTHR21599:SF0">
    <property type="entry name" value="GLYCERATE KINASE"/>
    <property type="match status" value="1"/>
</dbReference>
<dbReference type="Pfam" id="PF02595">
    <property type="entry name" value="Gly_kinase"/>
    <property type="match status" value="1"/>
</dbReference>
<sequence>MRVVFAPDAFKGSIDAEAAAEALAAGWLVARPHDEAVVLPMADGGEGTLDAVARAVPGAVRVPVADV</sequence>
<organism evidence="1 2">
    <name type="scientific">Streptodolium elevatio</name>
    <dbReference type="NCBI Taxonomy" id="3157996"/>
    <lineage>
        <taxon>Bacteria</taxon>
        <taxon>Bacillati</taxon>
        <taxon>Actinomycetota</taxon>
        <taxon>Actinomycetes</taxon>
        <taxon>Kitasatosporales</taxon>
        <taxon>Streptomycetaceae</taxon>
        <taxon>Streptodolium</taxon>
    </lineage>
</organism>
<dbReference type="SUPFAM" id="SSF110738">
    <property type="entry name" value="Glycerate kinase I"/>
    <property type="match status" value="1"/>
</dbReference>
<dbReference type="InterPro" id="IPR036129">
    <property type="entry name" value="Glycerate_kinase_sf"/>
</dbReference>
<keyword evidence="2" id="KW-1185">Reference proteome</keyword>
<accession>A0ABV3DTQ3</accession>
<reference evidence="1 2" key="1">
    <citation type="submission" date="2024-06" db="EMBL/GenBank/DDBJ databases">
        <title>The Natural Products Discovery Center: Release of the First 8490 Sequenced Strains for Exploring Actinobacteria Biosynthetic Diversity.</title>
        <authorList>
            <person name="Kalkreuter E."/>
            <person name="Kautsar S.A."/>
            <person name="Yang D."/>
            <person name="Bader C.D."/>
            <person name="Teijaro C.N."/>
            <person name="Fluegel L."/>
            <person name="Davis C.M."/>
            <person name="Simpson J.R."/>
            <person name="Lauterbach L."/>
            <person name="Steele A.D."/>
            <person name="Gui C."/>
            <person name="Meng S."/>
            <person name="Li G."/>
            <person name="Viehrig K."/>
            <person name="Ye F."/>
            <person name="Su P."/>
            <person name="Kiefer A.F."/>
            <person name="Nichols A."/>
            <person name="Cepeda A.J."/>
            <person name="Yan W."/>
            <person name="Fan B."/>
            <person name="Jiang Y."/>
            <person name="Adhikari A."/>
            <person name="Zheng C.-J."/>
            <person name="Schuster L."/>
            <person name="Cowan T.M."/>
            <person name="Smanski M.J."/>
            <person name="Chevrette M.G."/>
            <person name="De Carvalho L.P.S."/>
            <person name="Shen B."/>
        </authorList>
    </citation>
    <scope>NUCLEOTIDE SEQUENCE [LARGE SCALE GENOMIC DNA]</scope>
    <source>
        <strain evidence="1 2">NPDC048946</strain>
    </source>
</reference>
<dbReference type="InterPro" id="IPR018197">
    <property type="entry name" value="Glycerate_kinase_RE-like"/>
</dbReference>
<dbReference type="EMBL" id="JBEZFP010000127">
    <property type="protein sequence ID" value="MEU8138519.1"/>
    <property type="molecule type" value="Genomic_DNA"/>
</dbReference>
<name>A0ABV3DTQ3_9ACTN</name>
<dbReference type="Proteomes" id="UP001551482">
    <property type="component" value="Unassembled WGS sequence"/>
</dbReference>
<dbReference type="RefSeq" id="WP_358362024.1">
    <property type="nucleotide sequence ID" value="NZ_JBEZFP010000127.1"/>
</dbReference>
<evidence type="ECO:0000313" key="1">
    <source>
        <dbReference type="EMBL" id="MEU8138519.1"/>
    </source>
</evidence>
<dbReference type="GO" id="GO:0016301">
    <property type="term" value="F:kinase activity"/>
    <property type="evidence" value="ECO:0007669"/>
    <property type="project" value="UniProtKB-KW"/>
</dbReference>
<dbReference type="Gene3D" id="3.40.50.10350">
    <property type="entry name" value="Glycerate kinase, domain 1"/>
    <property type="match status" value="1"/>
</dbReference>
<keyword evidence="1" id="KW-0808">Transferase</keyword>
<dbReference type="PANTHER" id="PTHR21599">
    <property type="entry name" value="GLYCERATE KINASE"/>
    <property type="match status" value="1"/>
</dbReference>
<gene>
    <name evidence="1" type="ORF">AB0C36_34110</name>
</gene>
<protein>
    <submittedName>
        <fullName evidence="1">Glycerate kinase</fullName>
    </submittedName>
</protein>
<evidence type="ECO:0000313" key="2">
    <source>
        <dbReference type="Proteomes" id="UP001551482"/>
    </source>
</evidence>
<comment type="caution">
    <text evidence="1">The sequence shown here is derived from an EMBL/GenBank/DDBJ whole genome shotgun (WGS) entry which is preliminary data.</text>
</comment>
<feature type="non-terminal residue" evidence="1">
    <location>
        <position position="67"/>
    </location>
</feature>
<proteinExistence type="predicted"/>
<keyword evidence="1" id="KW-0418">Kinase</keyword>